<gene>
    <name evidence="2" type="ORF">H7A79_2365</name>
</gene>
<evidence type="ECO:0000313" key="3">
    <source>
        <dbReference type="Proteomes" id="UP000516412"/>
    </source>
</evidence>
<dbReference type="RefSeq" id="WP_187000453.1">
    <property type="nucleotide sequence ID" value="NZ_CP060414.2"/>
</dbReference>
<organism evidence="2 3">
    <name type="scientific">Neisseria musculi</name>
    <dbReference type="NCBI Taxonomy" id="1815583"/>
    <lineage>
        <taxon>Bacteria</taxon>
        <taxon>Pseudomonadati</taxon>
        <taxon>Pseudomonadota</taxon>
        <taxon>Betaproteobacteria</taxon>
        <taxon>Neisseriales</taxon>
        <taxon>Neisseriaceae</taxon>
        <taxon>Neisseria</taxon>
    </lineage>
</organism>
<sequence>MAFKSWFAAALLLSPPLAAQEIKAEILSRMAVSPAELAEICRQLPKCDKDSGGLFKRKSPEAYYFIDHTPQLARFTKGSAYQLKQRWDFADYVHGSEITRAASDPRLSIHSALYPLGRGQWAVALIKGAPDWFSGGAATEEKADFVQLNSDGSHQVALKDIPFYYSLTVKACFQEDEETQILKTSYRNTGKPYYQWQATYTFTQWPTHTPENKATVYTEKQQLVPFEPPGLRPDAR</sequence>
<evidence type="ECO:0000256" key="1">
    <source>
        <dbReference type="SAM" id="SignalP"/>
    </source>
</evidence>
<dbReference type="KEGG" id="nmus:H7A79_2365"/>
<keyword evidence="1" id="KW-0732">Signal</keyword>
<feature type="signal peptide" evidence="1">
    <location>
        <begin position="1"/>
        <end position="19"/>
    </location>
</feature>
<name>A0A7H1MEN0_9NEIS</name>
<dbReference type="AlphaFoldDB" id="A0A7H1MEN0"/>
<dbReference type="Proteomes" id="UP000516412">
    <property type="component" value="Chromosome"/>
</dbReference>
<keyword evidence="3" id="KW-1185">Reference proteome</keyword>
<feature type="chain" id="PRO_5028942557" evidence="1">
    <location>
        <begin position="20"/>
        <end position="236"/>
    </location>
</feature>
<accession>A0A7H1MEN0</accession>
<evidence type="ECO:0000313" key="2">
    <source>
        <dbReference type="EMBL" id="QNT60095.1"/>
    </source>
</evidence>
<protein>
    <submittedName>
        <fullName evidence="2">Uncharacterized protein</fullName>
    </submittedName>
</protein>
<reference evidence="2" key="1">
    <citation type="submission" date="2024-06" db="EMBL/GenBank/DDBJ databases">
        <title>Complete Genome Sequence of mouse commensal type strain Neisseria musculi.</title>
        <authorList>
            <person name="Thapa E."/>
            <person name="Aluvathingal J."/>
            <person name="Nadendla S."/>
            <person name="Mehta A."/>
            <person name="Tettelin H."/>
            <person name="Weyand N.J."/>
        </authorList>
    </citation>
    <scope>NUCLEOTIDE SEQUENCE</scope>
    <source>
        <strain evidence="2">NW831</strain>
    </source>
</reference>
<proteinExistence type="predicted"/>
<dbReference type="EMBL" id="CP060414">
    <property type="protein sequence ID" value="QNT60095.1"/>
    <property type="molecule type" value="Genomic_DNA"/>
</dbReference>